<dbReference type="AlphaFoldDB" id="A0A392SR10"/>
<organism evidence="1 2">
    <name type="scientific">Trifolium medium</name>
    <dbReference type="NCBI Taxonomy" id="97028"/>
    <lineage>
        <taxon>Eukaryota</taxon>
        <taxon>Viridiplantae</taxon>
        <taxon>Streptophyta</taxon>
        <taxon>Embryophyta</taxon>
        <taxon>Tracheophyta</taxon>
        <taxon>Spermatophyta</taxon>
        <taxon>Magnoliopsida</taxon>
        <taxon>eudicotyledons</taxon>
        <taxon>Gunneridae</taxon>
        <taxon>Pentapetalae</taxon>
        <taxon>rosids</taxon>
        <taxon>fabids</taxon>
        <taxon>Fabales</taxon>
        <taxon>Fabaceae</taxon>
        <taxon>Papilionoideae</taxon>
        <taxon>50 kb inversion clade</taxon>
        <taxon>NPAAA clade</taxon>
        <taxon>Hologalegina</taxon>
        <taxon>IRL clade</taxon>
        <taxon>Trifolieae</taxon>
        <taxon>Trifolium</taxon>
    </lineage>
</organism>
<name>A0A392SR10_9FABA</name>
<sequence>GVQGLRQKLRRIRWKEIMEHHVCGTENVVQEILHWLVELQHVVVRIRYRLLAEMKGEAIHLG</sequence>
<protein>
    <submittedName>
        <fullName evidence="1">Uncharacterized protein</fullName>
    </submittedName>
</protein>
<feature type="non-terminal residue" evidence="1">
    <location>
        <position position="1"/>
    </location>
</feature>
<dbReference type="Proteomes" id="UP000265520">
    <property type="component" value="Unassembled WGS sequence"/>
</dbReference>
<evidence type="ECO:0000313" key="1">
    <source>
        <dbReference type="EMBL" id="MCI50852.1"/>
    </source>
</evidence>
<reference evidence="1 2" key="1">
    <citation type="journal article" date="2018" name="Front. Plant Sci.">
        <title>Red Clover (Trifolium pratense) and Zigzag Clover (T. medium) - A Picture of Genomic Similarities and Differences.</title>
        <authorList>
            <person name="Dluhosova J."/>
            <person name="Istvanek J."/>
            <person name="Nedelnik J."/>
            <person name="Repkova J."/>
        </authorList>
    </citation>
    <scope>NUCLEOTIDE SEQUENCE [LARGE SCALE GENOMIC DNA]</scope>
    <source>
        <strain evidence="2">cv. 10/8</strain>
        <tissue evidence="1">Leaf</tissue>
    </source>
</reference>
<proteinExistence type="predicted"/>
<accession>A0A392SR10</accession>
<comment type="caution">
    <text evidence="1">The sequence shown here is derived from an EMBL/GenBank/DDBJ whole genome shotgun (WGS) entry which is preliminary data.</text>
</comment>
<evidence type="ECO:0000313" key="2">
    <source>
        <dbReference type="Proteomes" id="UP000265520"/>
    </source>
</evidence>
<dbReference type="EMBL" id="LXQA010422997">
    <property type="protein sequence ID" value="MCI50852.1"/>
    <property type="molecule type" value="Genomic_DNA"/>
</dbReference>
<keyword evidence="2" id="KW-1185">Reference proteome</keyword>